<dbReference type="Proteomes" id="UP000589036">
    <property type="component" value="Unassembled WGS sequence"/>
</dbReference>
<dbReference type="PROSITE" id="PS51257">
    <property type="entry name" value="PROKAR_LIPOPROTEIN"/>
    <property type="match status" value="1"/>
</dbReference>
<dbReference type="AlphaFoldDB" id="A0A852U164"/>
<protein>
    <recommendedName>
        <fullName evidence="4">LppX_LprAFG lipoprotein</fullName>
    </recommendedName>
</protein>
<name>A0A852U164_9ACTN</name>
<evidence type="ECO:0008006" key="4">
    <source>
        <dbReference type="Google" id="ProtNLM"/>
    </source>
</evidence>
<comment type="caution">
    <text evidence="2">The sequence shown here is derived from an EMBL/GenBank/DDBJ whole genome shotgun (WGS) entry which is preliminary data.</text>
</comment>
<dbReference type="SUPFAM" id="SSF89392">
    <property type="entry name" value="Prokaryotic lipoproteins and lipoprotein localization factors"/>
    <property type="match status" value="1"/>
</dbReference>
<proteinExistence type="predicted"/>
<keyword evidence="3" id="KW-1185">Reference proteome</keyword>
<reference evidence="2 3" key="1">
    <citation type="submission" date="2020-07" db="EMBL/GenBank/DDBJ databases">
        <title>Sequencing the genomes of 1000 actinobacteria strains.</title>
        <authorList>
            <person name="Klenk H.-P."/>
        </authorList>
    </citation>
    <scope>NUCLEOTIDE SEQUENCE [LARGE SCALE GENOMIC DNA]</scope>
    <source>
        <strain evidence="2 3">CXB654</strain>
    </source>
</reference>
<feature type="chain" id="PRO_5039211981" description="LppX_LprAFG lipoprotein" evidence="1">
    <location>
        <begin position="24"/>
        <end position="255"/>
    </location>
</feature>
<dbReference type="InterPro" id="IPR029046">
    <property type="entry name" value="LolA/LolB/LppX"/>
</dbReference>
<keyword evidence="1" id="KW-0732">Signal</keyword>
<dbReference type="EMBL" id="JACCCC010000001">
    <property type="protein sequence ID" value="NYE49861.1"/>
    <property type="molecule type" value="Genomic_DNA"/>
</dbReference>
<organism evidence="2 3">
    <name type="scientific">Spinactinospora alkalitolerans</name>
    <dbReference type="NCBI Taxonomy" id="687207"/>
    <lineage>
        <taxon>Bacteria</taxon>
        <taxon>Bacillati</taxon>
        <taxon>Actinomycetota</taxon>
        <taxon>Actinomycetes</taxon>
        <taxon>Streptosporangiales</taxon>
        <taxon>Nocardiopsidaceae</taxon>
        <taxon>Spinactinospora</taxon>
    </lineage>
</organism>
<accession>A0A852U164</accession>
<dbReference type="Gene3D" id="2.50.20.20">
    <property type="match status" value="1"/>
</dbReference>
<gene>
    <name evidence="2" type="ORF">HDA32_004981</name>
</gene>
<sequence>MLRKFAVAVAGSGLAMVVAGCSALPGAAGGASVTEVLSNLVSQTREVESYRAEMTTSGSMQGQATEMTQEITYSGTPEPTYEITMDLGTSGTSRVLMRGDEILVEGDPSMGGPAWLRSSAAEGTQQPQDPMAELEKLLAGEGIEEAGSEEVNGVSTTKYTGTYSVDQALENIDDADAKESAQQLYSQSGVSEMAFEVWVDDEGLPRRVSSEAGDFTSTMDFLEFNQPVEIEYPSADQIGDMDDLMGDLGDMGDMN</sequence>
<evidence type="ECO:0000313" key="2">
    <source>
        <dbReference type="EMBL" id="NYE49861.1"/>
    </source>
</evidence>
<evidence type="ECO:0000313" key="3">
    <source>
        <dbReference type="Proteomes" id="UP000589036"/>
    </source>
</evidence>
<feature type="signal peptide" evidence="1">
    <location>
        <begin position="1"/>
        <end position="23"/>
    </location>
</feature>
<dbReference type="RefSeq" id="WP_246334474.1">
    <property type="nucleotide sequence ID" value="NZ_BAAAYY010000048.1"/>
</dbReference>
<evidence type="ECO:0000256" key="1">
    <source>
        <dbReference type="SAM" id="SignalP"/>
    </source>
</evidence>